<dbReference type="Gene3D" id="3.40.50.620">
    <property type="entry name" value="HUPs"/>
    <property type="match status" value="1"/>
</dbReference>
<feature type="active site" description="Nucleophile and sulfur donor" evidence="1">
    <location>
        <position position="177"/>
    </location>
</feature>
<dbReference type="Pfam" id="PF02540">
    <property type="entry name" value="NAD_synthase"/>
    <property type="match status" value="1"/>
</dbReference>
<accession>A0A5D6W8D3</accession>
<dbReference type="GO" id="GO:0006163">
    <property type="term" value="P:purine nucleotide metabolic process"/>
    <property type="evidence" value="ECO:0007669"/>
    <property type="project" value="UniProtKB-ARBA"/>
</dbReference>
<evidence type="ECO:0000313" key="3">
    <source>
        <dbReference type="EMBL" id="TYZ24096.1"/>
    </source>
</evidence>
<dbReference type="Proteomes" id="UP000323646">
    <property type="component" value="Unassembled WGS sequence"/>
</dbReference>
<dbReference type="OrthoDB" id="9776919at2"/>
<dbReference type="InterPro" id="IPR005232">
    <property type="entry name" value="LarE"/>
</dbReference>
<dbReference type="InterPro" id="IPR022310">
    <property type="entry name" value="NAD/GMP_synthase"/>
</dbReference>
<evidence type="ECO:0000313" key="4">
    <source>
        <dbReference type="Proteomes" id="UP000323646"/>
    </source>
</evidence>
<feature type="domain" description="NAD/GMP synthase" evidence="2">
    <location>
        <begin position="12"/>
        <end position="76"/>
    </location>
</feature>
<protein>
    <submittedName>
        <fullName evidence="3">ATP-dependent sacrificial sulfur transferase LarE</fullName>
    </submittedName>
</protein>
<keyword evidence="4" id="KW-1185">Reference proteome</keyword>
<reference evidence="3 4" key="1">
    <citation type="submission" date="2019-08" db="EMBL/GenBank/DDBJ databases">
        <title>Selenomonas sp. mPRGC5 and Selenomonas sp. mPRGC8 isolated from ruminal fluid of dairy goat (Capra hircus).</title>
        <authorList>
            <person name="Poothong S."/>
            <person name="Nuengjamnong C."/>
            <person name="Tanasupawat S."/>
        </authorList>
    </citation>
    <scope>NUCLEOTIDE SEQUENCE [LARGE SCALE GENOMIC DNA]</scope>
    <source>
        <strain evidence="4">mPRGC5</strain>
    </source>
</reference>
<dbReference type="PANTHER" id="PTHR43169:SF2">
    <property type="entry name" value="NAD_GMP SYNTHASE DOMAIN-CONTAINING PROTEIN"/>
    <property type="match status" value="1"/>
</dbReference>
<evidence type="ECO:0000259" key="2">
    <source>
        <dbReference type="Pfam" id="PF02540"/>
    </source>
</evidence>
<evidence type="ECO:0000256" key="1">
    <source>
        <dbReference type="PIRSR" id="PIRSR006661-1"/>
    </source>
</evidence>
<proteinExistence type="predicted"/>
<dbReference type="EMBL" id="VTOY01000002">
    <property type="protein sequence ID" value="TYZ24096.1"/>
    <property type="molecule type" value="Genomic_DNA"/>
</dbReference>
<dbReference type="AlphaFoldDB" id="A0A5D6W8D3"/>
<dbReference type="PANTHER" id="PTHR43169">
    <property type="entry name" value="EXSB FAMILY PROTEIN"/>
    <property type="match status" value="1"/>
</dbReference>
<keyword evidence="3" id="KW-0808">Transferase</keyword>
<dbReference type="RefSeq" id="WP_149171006.1">
    <property type="nucleotide sequence ID" value="NZ_VTOY01000002.1"/>
</dbReference>
<comment type="caution">
    <text evidence="3">The sequence shown here is derived from an EMBL/GenBank/DDBJ whole genome shotgun (WGS) entry which is preliminary data.</text>
</comment>
<gene>
    <name evidence="3" type="primary">larE</name>
    <name evidence="3" type="ORF">FZ040_05090</name>
</gene>
<dbReference type="NCBIfam" id="TIGR00268">
    <property type="entry name" value="ATP-dependent sacrificial sulfur transferase LarE"/>
    <property type="match status" value="1"/>
</dbReference>
<dbReference type="InterPro" id="IPR014729">
    <property type="entry name" value="Rossmann-like_a/b/a_fold"/>
</dbReference>
<name>A0A5D6W8D3_9FIRM</name>
<dbReference type="PIRSF" id="PIRSF006661">
    <property type="entry name" value="PP-lp_UCP006661"/>
    <property type="match status" value="1"/>
</dbReference>
<dbReference type="InterPro" id="IPR052188">
    <property type="entry name" value="Ni-pincer_cofactor_biosynth"/>
</dbReference>
<dbReference type="CDD" id="cd01990">
    <property type="entry name" value="LarE-like"/>
    <property type="match status" value="1"/>
</dbReference>
<organism evidence="3 4">
    <name type="scientific">Selenomonas ruminis</name>
    <dbReference type="NCBI Taxonomy" id="2593411"/>
    <lineage>
        <taxon>Bacteria</taxon>
        <taxon>Bacillati</taxon>
        <taxon>Bacillota</taxon>
        <taxon>Negativicutes</taxon>
        <taxon>Selenomonadales</taxon>
        <taxon>Selenomonadaceae</taxon>
        <taxon>Selenomonas</taxon>
    </lineage>
</organism>
<dbReference type="SUPFAM" id="SSF52402">
    <property type="entry name" value="Adenine nucleotide alpha hydrolases-like"/>
    <property type="match status" value="1"/>
</dbReference>
<sequence>MDNNLYEKLVNLKAYLRELGSVMVAFSGGVDSTFLLRVAHETLGEKCVAVTASSVFVPDRDVEEAKAFAQQEGVRHIIKNFDVLALDGIRMNPEDRCYRCKHALFSQFKELAGQNGLNFVVDGSNRDDDGDYRPGRRALQELAIKSPLYHAGMGKQDIRSLSEEMGLPTWNKPSFACLASRFVYGEELSAEKLLEVNRAEEYLMSKGVRQFRVRRHGNLARIELLPDEIGRFMEPEIRREIVAAFQKIGFDYVTMDMQGYRTGSMNESLKIGGK</sequence>
<dbReference type="GO" id="GO:0016783">
    <property type="term" value="F:sulfurtransferase activity"/>
    <property type="evidence" value="ECO:0007669"/>
    <property type="project" value="InterPro"/>
</dbReference>